<proteinExistence type="predicted"/>
<keyword evidence="4" id="KW-1185">Reference proteome</keyword>
<dbReference type="RefSeq" id="WP_305928844.1">
    <property type="nucleotide sequence ID" value="NZ_JAVAIL010000001.1"/>
</dbReference>
<evidence type="ECO:0000256" key="1">
    <source>
        <dbReference type="SAM" id="MobiDB-lite"/>
    </source>
</evidence>
<comment type="caution">
    <text evidence="3">The sequence shown here is derived from an EMBL/GenBank/DDBJ whole genome shotgun (WGS) entry which is preliminary data.</text>
</comment>
<dbReference type="Pfam" id="PF11160">
    <property type="entry name" value="Hva1_TUDOR"/>
    <property type="match status" value="1"/>
</dbReference>
<evidence type="ECO:0000259" key="2">
    <source>
        <dbReference type="Pfam" id="PF11160"/>
    </source>
</evidence>
<organism evidence="3 4">
    <name type="scientific">Qipengyuania benthica</name>
    <dbReference type="NCBI Taxonomy" id="3067651"/>
    <lineage>
        <taxon>Bacteria</taxon>
        <taxon>Pseudomonadati</taxon>
        <taxon>Pseudomonadota</taxon>
        <taxon>Alphaproteobacteria</taxon>
        <taxon>Sphingomonadales</taxon>
        <taxon>Erythrobacteraceae</taxon>
        <taxon>Qipengyuania</taxon>
    </lineage>
</organism>
<evidence type="ECO:0000313" key="3">
    <source>
        <dbReference type="EMBL" id="MDP4538722.1"/>
    </source>
</evidence>
<feature type="domain" description="Hypervirulence associated protein TUDOR" evidence="2">
    <location>
        <begin position="10"/>
        <end position="71"/>
    </location>
</feature>
<gene>
    <name evidence="3" type="ORF">Q9K01_03690</name>
</gene>
<evidence type="ECO:0000313" key="4">
    <source>
        <dbReference type="Proteomes" id="UP001235664"/>
    </source>
</evidence>
<protein>
    <submittedName>
        <fullName evidence="3">DUF2945 domain-containing protein</fullName>
    </submittedName>
</protein>
<feature type="region of interest" description="Disordered" evidence="1">
    <location>
        <begin position="1"/>
        <end position="22"/>
    </location>
</feature>
<reference evidence="3 4" key="1">
    <citation type="submission" date="2023-08" db="EMBL/GenBank/DDBJ databases">
        <title>genomic of DY56.</title>
        <authorList>
            <person name="Wang Y."/>
        </authorList>
    </citation>
    <scope>NUCLEOTIDE SEQUENCE [LARGE SCALE GENOMIC DNA]</scope>
    <source>
        <strain evidence="3 4">DY56-A-20</strain>
    </source>
</reference>
<accession>A0ABT9H5X3</accession>
<feature type="compositionally biased region" description="Polar residues" evidence="1">
    <location>
        <begin position="1"/>
        <end position="11"/>
    </location>
</feature>
<name>A0ABT9H5X3_9SPHN</name>
<dbReference type="EMBL" id="JAVAIL010000001">
    <property type="protein sequence ID" value="MDP4538722.1"/>
    <property type="molecule type" value="Genomic_DNA"/>
</dbReference>
<dbReference type="Proteomes" id="UP001235664">
    <property type="component" value="Unassembled WGS sequence"/>
</dbReference>
<dbReference type="InterPro" id="IPR021331">
    <property type="entry name" value="Hva1_TUDOR"/>
</dbReference>
<sequence>MSNSNSFQTGQHVRWNWGSGTATGQIAERFERDVTRTLKGSEITRNGDSDNPAYLIKQDDGDEVLKLGSELQAENS</sequence>